<dbReference type="Pfam" id="PF00702">
    <property type="entry name" value="Hydrolase"/>
    <property type="match status" value="1"/>
</dbReference>
<dbReference type="InterPro" id="IPR050155">
    <property type="entry name" value="HAD-like_hydrolase_sf"/>
</dbReference>
<dbReference type="PANTHER" id="PTHR43434:SF1">
    <property type="entry name" value="PHOSPHOGLYCOLATE PHOSPHATASE"/>
    <property type="match status" value="1"/>
</dbReference>
<evidence type="ECO:0000313" key="2">
    <source>
        <dbReference type="EMBL" id="SFF44043.1"/>
    </source>
</evidence>
<dbReference type="SFLD" id="SFLDG01129">
    <property type="entry name" value="C1.5:_HAD__Beta-PGM__Phosphata"/>
    <property type="match status" value="1"/>
</dbReference>
<dbReference type="GO" id="GO:0008967">
    <property type="term" value="F:phosphoglycolate phosphatase activity"/>
    <property type="evidence" value="ECO:0007669"/>
    <property type="project" value="TreeGrafter"/>
</dbReference>
<evidence type="ECO:0000256" key="1">
    <source>
        <dbReference type="SAM" id="MobiDB-lite"/>
    </source>
</evidence>
<dbReference type="SFLD" id="SFLDS00003">
    <property type="entry name" value="Haloacid_Dehalogenase"/>
    <property type="match status" value="1"/>
</dbReference>
<feature type="compositionally biased region" description="Low complexity" evidence="1">
    <location>
        <begin position="20"/>
        <end position="31"/>
    </location>
</feature>
<feature type="region of interest" description="Disordered" evidence="1">
    <location>
        <begin position="7"/>
        <end position="36"/>
    </location>
</feature>
<accession>A0A1I2IQX7</accession>
<dbReference type="InterPro" id="IPR006439">
    <property type="entry name" value="HAD-SF_hydro_IA"/>
</dbReference>
<dbReference type="AlphaFoldDB" id="A0A1I2IQX7"/>
<protein>
    <submittedName>
        <fullName evidence="2">Phosphoglycolate phosphatase</fullName>
    </submittedName>
</protein>
<sequence>MMDRLARLATGQDGMEQEQQRGQRQAQGNQRTVGGIKVDGGEPCAIEGILFDKDGTIIDFVSMWGNWSELLASRYTARLAAKGLLLTKGIFPSLWGTSLDAAGDVCAYDRNGPLAMGTMNDLYAIAALEGYKLGLSWGESMQLVRESKEEADRELKRRKSAIPLAGAVPFIEQCKKAGLKLGIVTADDTEAAREHLEWMGLLPHFSVIVGADLVPRSKPYPDMLELACQELGIAPSSIAIIGDTDGDMRMGQSAGAALCIGIVNQAASVLPSADVIIASYSQLVVEEAHTEG</sequence>
<dbReference type="RefSeq" id="WP_231594442.1">
    <property type="nucleotide sequence ID" value="NZ_FONN01000039.1"/>
</dbReference>
<dbReference type="Proteomes" id="UP000183410">
    <property type="component" value="Unassembled WGS sequence"/>
</dbReference>
<dbReference type="InterPro" id="IPR023214">
    <property type="entry name" value="HAD_sf"/>
</dbReference>
<dbReference type="Gene3D" id="3.40.50.1000">
    <property type="entry name" value="HAD superfamily/HAD-like"/>
    <property type="match status" value="1"/>
</dbReference>
<organism evidence="2 3">
    <name type="scientific">Paenibacillus algorifonticola</name>
    <dbReference type="NCBI Taxonomy" id="684063"/>
    <lineage>
        <taxon>Bacteria</taxon>
        <taxon>Bacillati</taxon>
        <taxon>Bacillota</taxon>
        <taxon>Bacilli</taxon>
        <taxon>Bacillales</taxon>
        <taxon>Paenibacillaceae</taxon>
        <taxon>Paenibacillus</taxon>
    </lineage>
</organism>
<name>A0A1I2IQX7_9BACL</name>
<dbReference type="SUPFAM" id="SSF56784">
    <property type="entry name" value="HAD-like"/>
    <property type="match status" value="1"/>
</dbReference>
<proteinExistence type="predicted"/>
<evidence type="ECO:0000313" key="3">
    <source>
        <dbReference type="Proteomes" id="UP000183410"/>
    </source>
</evidence>
<dbReference type="PANTHER" id="PTHR43434">
    <property type="entry name" value="PHOSPHOGLYCOLATE PHOSPHATASE"/>
    <property type="match status" value="1"/>
</dbReference>
<dbReference type="GO" id="GO:0006281">
    <property type="term" value="P:DNA repair"/>
    <property type="evidence" value="ECO:0007669"/>
    <property type="project" value="TreeGrafter"/>
</dbReference>
<reference evidence="3" key="1">
    <citation type="submission" date="2016-10" db="EMBL/GenBank/DDBJ databases">
        <authorList>
            <person name="Varghese N."/>
            <person name="Submissions S."/>
        </authorList>
    </citation>
    <scope>NUCLEOTIDE SEQUENCE [LARGE SCALE GENOMIC DNA]</scope>
    <source>
        <strain evidence="3">CGMCC 1.10223</strain>
    </source>
</reference>
<dbReference type="NCBIfam" id="TIGR01509">
    <property type="entry name" value="HAD-SF-IA-v3"/>
    <property type="match status" value="1"/>
</dbReference>
<keyword evidence="3" id="KW-1185">Reference proteome</keyword>
<gene>
    <name evidence="2" type="ORF">SAMN04487969_13933</name>
</gene>
<dbReference type="NCBIfam" id="TIGR01549">
    <property type="entry name" value="HAD-SF-IA-v1"/>
    <property type="match status" value="1"/>
</dbReference>
<dbReference type="InterPro" id="IPR036412">
    <property type="entry name" value="HAD-like_sf"/>
</dbReference>
<dbReference type="PRINTS" id="PR00413">
    <property type="entry name" value="HADHALOGNASE"/>
</dbReference>
<dbReference type="EMBL" id="FONN01000039">
    <property type="protein sequence ID" value="SFF44043.1"/>
    <property type="molecule type" value="Genomic_DNA"/>
</dbReference>